<dbReference type="OrthoDB" id="5568078at2"/>
<evidence type="ECO:0008006" key="3">
    <source>
        <dbReference type="Google" id="ProtNLM"/>
    </source>
</evidence>
<accession>A0A0D0KNK7</accession>
<reference evidence="1 2" key="1">
    <citation type="submission" date="2014-12" db="EMBL/GenBank/DDBJ databases">
        <title>16Stimator: statistical estimation of ribosomal gene copy numbers from draft genome assemblies.</title>
        <authorList>
            <person name="Perisin M.A."/>
            <person name="Vetter M."/>
            <person name="Gilbert J.A."/>
            <person name="Bergelson J."/>
        </authorList>
    </citation>
    <scope>NUCLEOTIDE SEQUENCE [LARGE SCALE GENOMIC DNA]</scope>
    <source>
        <strain evidence="1 2">MEJ086</strain>
    </source>
</reference>
<gene>
    <name evidence="1" type="ORF">RU08_08685</name>
</gene>
<dbReference type="Proteomes" id="UP000032068">
    <property type="component" value="Unassembled WGS sequence"/>
</dbReference>
<dbReference type="PROSITE" id="PS51257">
    <property type="entry name" value="PROKAR_LIPOPROTEIN"/>
    <property type="match status" value="1"/>
</dbReference>
<comment type="caution">
    <text evidence="1">The sequence shown here is derived from an EMBL/GenBank/DDBJ whole genome shotgun (WGS) entry which is preliminary data.</text>
</comment>
<name>A0A0D0KNK7_9PSED</name>
<sequence>MPLLRSSIFLLLILAITGCSTKAFFKLPEHATISVNERAQQHPQGLVKTRPFFWSRAGGVPYKLTSATGETLAEGKLRTRFRVASIFWPPFSIIYWPMGFGQRCYDMTGAKPGSCTYQDLWMLRQEYRDNN</sequence>
<evidence type="ECO:0000313" key="1">
    <source>
        <dbReference type="EMBL" id="KIQ01226.1"/>
    </source>
</evidence>
<dbReference type="RefSeq" id="WP_042553395.1">
    <property type="nucleotide sequence ID" value="NZ_JXQW01000023.1"/>
</dbReference>
<protein>
    <recommendedName>
        <fullName evidence="3">Lipoprotein</fullName>
    </recommendedName>
</protein>
<dbReference type="EMBL" id="JXQW01000023">
    <property type="protein sequence ID" value="KIQ01226.1"/>
    <property type="molecule type" value="Genomic_DNA"/>
</dbReference>
<evidence type="ECO:0000313" key="2">
    <source>
        <dbReference type="Proteomes" id="UP000032068"/>
    </source>
</evidence>
<dbReference type="AlphaFoldDB" id="A0A0D0KNK7"/>
<organism evidence="1 2">
    <name type="scientific">Pseudomonas fulva</name>
    <dbReference type="NCBI Taxonomy" id="47880"/>
    <lineage>
        <taxon>Bacteria</taxon>
        <taxon>Pseudomonadati</taxon>
        <taxon>Pseudomonadota</taxon>
        <taxon>Gammaproteobacteria</taxon>
        <taxon>Pseudomonadales</taxon>
        <taxon>Pseudomonadaceae</taxon>
        <taxon>Pseudomonas</taxon>
    </lineage>
</organism>
<proteinExistence type="predicted"/>